<sequence>MKDLKCGLRECRYNKGYCCCSKSITVSGMTDCTTFTPDESKRRVEFEAANDFIPANYNVDTQVKCDANCIYNSDGSCSATGITVMGNVPDSAKCLTFIRD</sequence>
<dbReference type="Proteomes" id="UP000823990">
    <property type="component" value="Unassembled WGS sequence"/>
</dbReference>
<feature type="domain" description="DUF1540" evidence="1">
    <location>
        <begin position="63"/>
        <end position="97"/>
    </location>
</feature>
<reference evidence="2" key="1">
    <citation type="journal article" date="2021" name="PeerJ">
        <title>Extensive microbial diversity within the chicken gut microbiome revealed by metagenomics and culture.</title>
        <authorList>
            <person name="Gilroy R."/>
            <person name="Ravi A."/>
            <person name="Getino M."/>
            <person name="Pursley I."/>
            <person name="Horton D.L."/>
            <person name="Alikhan N.F."/>
            <person name="Baker D."/>
            <person name="Gharbi K."/>
            <person name="Hall N."/>
            <person name="Watson M."/>
            <person name="Adriaenssens E.M."/>
            <person name="Foster-Nyarko E."/>
            <person name="Jarju S."/>
            <person name="Secka A."/>
            <person name="Antonio M."/>
            <person name="Oren A."/>
            <person name="Chaudhuri R.R."/>
            <person name="La Ragione R."/>
            <person name="Hildebrand F."/>
            <person name="Pallen M.J."/>
        </authorList>
    </citation>
    <scope>NUCLEOTIDE SEQUENCE</scope>
    <source>
        <strain evidence="2">12435</strain>
    </source>
</reference>
<protein>
    <submittedName>
        <fullName evidence="2">DUF1540 domain-containing protein</fullName>
    </submittedName>
</protein>
<name>A0A9D1PY23_9FIRM</name>
<organism evidence="2 3">
    <name type="scientific">Candidatus Protoclostridium stercorigallinarum</name>
    <dbReference type="NCBI Taxonomy" id="2838741"/>
    <lineage>
        <taxon>Bacteria</taxon>
        <taxon>Bacillati</taxon>
        <taxon>Bacillota</taxon>
        <taxon>Clostridia</taxon>
        <taxon>Candidatus Protoclostridium</taxon>
    </lineage>
</organism>
<reference evidence="2" key="2">
    <citation type="submission" date="2021-04" db="EMBL/GenBank/DDBJ databases">
        <authorList>
            <person name="Gilroy R."/>
        </authorList>
    </citation>
    <scope>NUCLEOTIDE SEQUENCE</scope>
    <source>
        <strain evidence="2">12435</strain>
    </source>
</reference>
<feature type="domain" description="DUF1540" evidence="1">
    <location>
        <begin position="5"/>
        <end position="35"/>
    </location>
</feature>
<proteinExistence type="predicted"/>
<accession>A0A9D1PY23</accession>
<gene>
    <name evidence="2" type="ORF">H9892_00885</name>
</gene>
<dbReference type="AlphaFoldDB" id="A0A9D1PY23"/>
<evidence type="ECO:0000313" key="3">
    <source>
        <dbReference type="Proteomes" id="UP000823990"/>
    </source>
</evidence>
<evidence type="ECO:0000259" key="1">
    <source>
        <dbReference type="Pfam" id="PF07561"/>
    </source>
</evidence>
<evidence type="ECO:0000313" key="2">
    <source>
        <dbReference type="EMBL" id="HIW01887.1"/>
    </source>
</evidence>
<dbReference type="InterPro" id="IPR011437">
    <property type="entry name" value="DUF1540"/>
</dbReference>
<dbReference type="EMBL" id="DXHS01000014">
    <property type="protein sequence ID" value="HIW01887.1"/>
    <property type="molecule type" value="Genomic_DNA"/>
</dbReference>
<dbReference type="Pfam" id="PF07561">
    <property type="entry name" value="DUF1540"/>
    <property type="match status" value="2"/>
</dbReference>
<comment type="caution">
    <text evidence="2">The sequence shown here is derived from an EMBL/GenBank/DDBJ whole genome shotgun (WGS) entry which is preliminary data.</text>
</comment>